<feature type="transmembrane region" description="Helical" evidence="5">
    <location>
        <begin position="165"/>
        <end position="182"/>
    </location>
</feature>
<dbReference type="OrthoDB" id="2148490at2759"/>
<evidence type="ECO:0000256" key="2">
    <source>
        <dbReference type="ARBA" id="ARBA00022692"/>
    </source>
</evidence>
<organism evidence="6 7">
    <name type="scientific">Acanthocheilonema viteae</name>
    <name type="common">Filarial nematode worm</name>
    <name type="synonym">Dipetalonema viteae</name>
    <dbReference type="NCBI Taxonomy" id="6277"/>
    <lineage>
        <taxon>Eukaryota</taxon>
        <taxon>Metazoa</taxon>
        <taxon>Ecdysozoa</taxon>
        <taxon>Nematoda</taxon>
        <taxon>Chromadorea</taxon>
        <taxon>Rhabditida</taxon>
        <taxon>Spirurina</taxon>
        <taxon>Spiruromorpha</taxon>
        <taxon>Filarioidea</taxon>
        <taxon>Onchocercidae</taxon>
        <taxon>Acanthocheilonema</taxon>
    </lineage>
</organism>
<dbReference type="PANTHER" id="PTHR12428">
    <property type="entry name" value="OXA1"/>
    <property type="match status" value="1"/>
</dbReference>
<dbReference type="AlphaFoldDB" id="A0A498SP68"/>
<comment type="subcellular location">
    <subcellularLocation>
        <location evidence="1">Membrane</location>
        <topology evidence="1">Multi-pass membrane protein</topology>
    </subcellularLocation>
</comment>
<evidence type="ECO:0000256" key="3">
    <source>
        <dbReference type="ARBA" id="ARBA00022989"/>
    </source>
</evidence>
<feature type="transmembrane region" description="Helical" evidence="5">
    <location>
        <begin position="119"/>
        <end position="145"/>
    </location>
</feature>
<dbReference type="GO" id="GO:0032979">
    <property type="term" value="P:protein insertion into mitochondrial inner membrane from matrix"/>
    <property type="evidence" value="ECO:0007669"/>
    <property type="project" value="TreeGrafter"/>
</dbReference>
<evidence type="ECO:0000256" key="5">
    <source>
        <dbReference type="SAM" id="Phobius"/>
    </source>
</evidence>
<evidence type="ECO:0000313" key="6">
    <source>
        <dbReference type="EMBL" id="VBB31744.1"/>
    </source>
</evidence>
<dbReference type="GO" id="GO:0005743">
    <property type="term" value="C:mitochondrial inner membrane"/>
    <property type="evidence" value="ECO:0007669"/>
    <property type="project" value="TreeGrafter"/>
</dbReference>
<keyword evidence="4 5" id="KW-0472">Membrane</keyword>
<keyword evidence="3 5" id="KW-1133">Transmembrane helix</keyword>
<keyword evidence="2 5" id="KW-0812">Transmembrane</keyword>
<evidence type="ECO:0000256" key="1">
    <source>
        <dbReference type="ARBA" id="ARBA00004141"/>
    </source>
</evidence>
<dbReference type="GO" id="GO:0032977">
    <property type="term" value="F:membrane insertase activity"/>
    <property type="evidence" value="ECO:0007669"/>
    <property type="project" value="InterPro"/>
</dbReference>
<dbReference type="PANTHER" id="PTHR12428:SF66">
    <property type="entry name" value="MITOCHONDRIAL INNER MEMBRANE PROTEIN OXA1L"/>
    <property type="match status" value="1"/>
</dbReference>
<evidence type="ECO:0000256" key="4">
    <source>
        <dbReference type="ARBA" id="ARBA00023136"/>
    </source>
</evidence>
<dbReference type="InterPro" id="IPR001708">
    <property type="entry name" value="YidC/ALB3/OXA1/COX18"/>
</dbReference>
<name>A0A498SP68_ACAVI</name>
<reference evidence="6 7" key="1">
    <citation type="submission" date="2018-08" db="EMBL/GenBank/DDBJ databases">
        <authorList>
            <person name="Laetsch R D."/>
            <person name="Stevens L."/>
            <person name="Kumar S."/>
            <person name="Blaxter L. M."/>
        </authorList>
    </citation>
    <scope>NUCLEOTIDE SEQUENCE [LARGE SCALE GENOMIC DNA]</scope>
</reference>
<dbReference type="Proteomes" id="UP000276991">
    <property type="component" value="Unassembled WGS sequence"/>
</dbReference>
<protein>
    <submittedName>
        <fullName evidence="6">Uncharacterized protein</fullName>
    </submittedName>
</protein>
<proteinExistence type="predicted"/>
<dbReference type="EMBL" id="UPTC01001366">
    <property type="protein sequence ID" value="VBB31744.1"/>
    <property type="molecule type" value="Genomic_DNA"/>
</dbReference>
<evidence type="ECO:0000313" key="7">
    <source>
        <dbReference type="Proteomes" id="UP000276991"/>
    </source>
</evidence>
<gene>
    <name evidence="6" type="ORF">NAV_LOCUS6535</name>
</gene>
<accession>A0A498SP68</accession>
<dbReference type="STRING" id="6277.A0A498SP68"/>
<keyword evidence="7" id="KW-1185">Reference proteome</keyword>
<sequence length="424" mass="48379">MSIHAVACRIVAKRLGGAVPSTSDGIIISFLSTVRWKNIGNIRNFSSDTQFAFATELQNLPIVQWFDRSVKTSCSYAQSLIENSGLSNTPLEHLGLYTWWKPSSWYRVFLEYLHTNYELSWLATIICGTVLIRIATLYLPALILWKRTRFEKVRRPFLHRIQSRVGSIILYSSSAGIFLTQYCCIKKMAEVVYPSWTTSGVLSFTDLTVSDPTFLLPTLTAICLTFTIKKWIETLQMQKTVSNWMIGLKSNSTIYPIAACSFFVANNVPSAVCIYWITSSLISSVHAMMLKTDAVRSFLHLPDVHSNPVEARRIELLNYISETRRNRVNETLEAQKRVAEIEKIQSDQISKSFVKETENIGLEKDLLFREFWREDTLSSSKIAELMEQCIQEAVRESMMMKPGKPNSITRTNSRKFEIDKITAG</sequence>